<name>S7PS21_GLOTA</name>
<keyword evidence="3" id="KW-1185">Reference proteome</keyword>
<feature type="region of interest" description="Disordered" evidence="1">
    <location>
        <begin position="1"/>
        <end position="61"/>
    </location>
</feature>
<proteinExistence type="predicted"/>
<dbReference type="GeneID" id="19298454"/>
<protein>
    <submittedName>
        <fullName evidence="2">Uncharacterized protein</fullName>
    </submittedName>
</protein>
<accession>S7PS21</accession>
<organism evidence="2 3">
    <name type="scientific">Gloeophyllum trabeum (strain ATCC 11539 / FP-39264 / Madison 617)</name>
    <name type="common">Brown rot fungus</name>
    <dbReference type="NCBI Taxonomy" id="670483"/>
    <lineage>
        <taxon>Eukaryota</taxon>
        <taxon>Fungi</taxon>
        <taxon>Dikarya</taxon>
        <taxon>Basidiomycota</taxon>
        <taxon>Agaricomycotina</taxon>
        <taxon>Agaricomycetes</taxon>
        <taxon>Gloeophyllales</taxon>
        <taxon>Gloeophyllaceae</taxon>
        <taxon>Gloeophyllum</taxon>
    </lineage>
</organism>
<dbReference type="Proteomes" id="UP000030669">
    <property type="component" value="Unassembled WGS sequence"/>
</dbReference>
<feature type="compositionally biased region" description="Basic and acidic residues" evidence="1">
    <location>
        <begin position="1"/>
        <end position="18"/>
    </location>
</feature>
<dbReference type="AlphaFoldDB" id="S7PS21"/>
<evidence type="ECO:0000313" key="3">
    <source>
        <dbReference type="Proteomes" id="UP000030669"/>
    </source>
</evidence>
<gene>
    <name evidence="2" type="ORF">GLOTRDRAFT_101830</name>
</gene>
<sequence>MEYEEVLRTRARAREEQRAALQGGSDSYSPMLGGDFDSDQVIAQDPDSSEAVGAPDIMNAC</sequence>
<evidence type="ECO:0000256" key="1">
    <source>
        <dbReference type="SAM" id="MobiDB-lite"/>
    </source>
</evidence>
<dbReference type="EMBL" id="KB469334">
    <property type="protein sequence ID" value="EPQ50177.1"/>
    <property type="molecule type" value="Genomic_DNA"/>
</dbReference>
<evidence type="ECO:0000313" key="2">
    <source>
        <dbReference type="EMBL" id="EPQ50177.1"/>
    </source>
</evidence>
<feature type="non-terminal residue" evidence="2">
    <location>
        <position position="61"/>
    </location>
</feature>
<dbReference type="KEGG" id="gtr:GLOTRDRAFT_101830"/>
<dbReference type="RefSeq" id="XP_007871369.1">
    <property type="nucleotide sequence ID" value="XM_007873178.1"/>
</dbReference>
<reference evidence="2 3" key="1">
    <citation type="journal article" date="2012" name="Science">
        <title>The Paleozoic origin of enzymatic lignin decomposition reconstructed from 31 fungal genomes.</title>
        <authorList>
            <person name="Floudas D."/>
            <person name="Binder M."/>
            <person name="Riley R."/>
            <person name="Barry K."/>
            <person name="Blanchette R.A."/>
            <person name="Henrissat B."/>
            <person name="Martinez A.T."/>
            <person name="Otillar R."/>
            <person name="Spatafora J.W."/>
            <person name="Yadav J.S."/>
            <person name="Aerts A."/>
            <person name="Benoit I."/>
            <person name="Boyd A."/>
            <person name="Carlson A."/>
            <person name="Copeland A."/>
            <person name="Coutinho P.M."/>
            <person name="de Vries R.P."/>
            <person name="Ferreira P."/>
            <person name="Findley K."/>
            <person name="Foster B."/>
            <person name="Gaskell J."/>
            <person name="Glotzer D."/>
            <person name="Gorecki P."/>
            <person name="Heitman J."/>
            <person name="Hesse C."/>
            <person name="Hori C."/>
            <person name="Igarashi K."/>
            <person name="Jurgens J.A."/>
            <person name="Kallen N."/>
            <person name="Kersten P."/>
            <person name="Kohler A."/>
            <person name="Kuees U."/>
            <person name="Kumar T.K.A."/>
            <person name="Kuo A."/>
            <person name="LaButti K."/>
            <person name="Larrondo L.F."/>
            <person name="Lindquist E."/>
            <person name="Ling A."/>
            <person name="Lombard V."/>
            <person name="Lucas S."/>
            <person name="Lundell T."/>
            <person name="Martin R."/>
            <person name="McLaughlin D.J."/>
            <person name="Morgenstern I."/>
            <person name="Morin E."/>
            <person name="Murat C."/>
            <person name="Nagy L.G."/>
            <person name="Nolan M."/>
            <person name="Ohm R.A."/>
            <person name="Patyshakuliyeva A."/>
            <person name="Rokas A."/>
            <person name="Ruiz-Duenas F.J."/>
            <person name="Sabat G."/>
            <person name="Salamov A."/>
            <person name="Samejima M."/>
            <person name="Schmutz J."/>
            <person name="Slot J.C."/>
            <person name="St John F."/>
            <person name="Stenlid J."/>
            <person name="Sun H."/>
            <person name="Sun S."/>
            <person name="Syed K."/>
            <person name="Tsang A."/>
            <person name="Wiebenga A."/>
            <person name="Young D."/>
            <person name="Pisabarro A."/>
            <person name="Eastwood D.C."/>
            <person name="Martin F."/>
            <person name="Cullen D."/>
            <person name="Grigoriev I.V."/>
            <person name="Hibbett D.S."/>
        </authorList>
    </citation>
    <scope>NUCLEOTIDE SEQUENCE [LARGE SCALE GENOMIC DNA]</scope>
    <source>
        <strain evidence="2 3">ATCC 11539</strain>
    </source>
</reference>
<dbReference type="HOGENOM" id="CLU_2928946_0_0_1"/>